<keyword evidence="2" id="KW-0238">DNA-binding</keyword>
<dbReference type="SMART" id="SM00421">
    <property type="entry name" value="HTH_LUXR"/>
    <property type="match status" value="1"/>
</dbReference>
<dbReference type="SUPFAM" id="SSF46894">
    <property type="entry name" value="C-terminal effector domain of the bipartite response regulators"/>
    <property type="match status" value="1"/>
</dbReference>
<accession>A0A1T4SY92</accession>
<dbReference type="SUPFAM" id="SSF52172">
    <property type="entry name" value="CheY-like"/>
    <property type="match status" value="1"/>
</dbReference>
<dbReference type="OrthoDB" id="7272316at2"/>
<gene>
    <name evidence="2" type="ORF">SAMN05428963_11567</name>
</gene>
<dbReference type="InterPro" id="IPR000792">
    <property type="entry name" value="Tscrpt_reg_LuxR_C"/>
</dbReference>
<feature type="domain" description="HTH luxR-type" evidence="1">
    <location>
        <begin position="162"/>
        <end position="227"/>
    </location>
</feature>
<dbReference type="Gene3D" id="3.40.50.2300">
    <property type="match status" value="1"/>
</dbReference>
<sequence length="265" mass="28271">MQNVNVRQTKILIVDAMELRRAGLVSMIASWAASMDVETVSIAPAELRVHPLDDISLALYGVGGTSLLHSSVQECLAELRDALEGRPIVIVSDLDTAREAVCAVRSGAQGFIPTSLNCTVVQQALQFIRGGGTYFPPVALLKLSESGSRSGERDGGYGADAPDGVAADLTQRQRDVLALLQLGQSNKLIARELDMQESTVKVHVRQIMRKLGAANRTQVALLAVKAQEQKLAGEKLGAFDDSHLIGGTSFMSSGADLFHRHAPSS</sequence>
<dbReference type="RefSeq" id="WP_078709786.1">
    <property type="nucleotide sequence ID" value="NZ_FUXL01000015.1"/>
</dbReference>
<name>A0A1T4SY92_9HYPH</name>
<dbReference type="EMBL" id="FUXL01000015">
    <property type="protein sequence ID" value="SKA32871.1"/>
    <property type="molecule type" value="Genomic_DNA"/>
</dbReference>
<proteinExistence type="predicted"/>
<dbReference type="CDD" id="cd06170">
    <property type="entry name" value="LuxR_C_like"/>
    <property type="match status" value="1"/>
</dbReference>
<dbReference type="PANTHER" id="PTHR45566:SF1">
    <property type="entry name" value="HTH-TYPE TRANSCRIPTIONAL REGULATOR YHJB-RELATED"/>
    <property type="match status" value="1"/>
</dbReference>
<keyword evidence="3" id="KW-1185">Reference proteome</keyword>
<protein>
    <submittedName>
        <fullName evidence="2">DNA-binding response regulator, NarL/FixJ family, contains REC and HTH domains</fullName>
    </submittedName>
</protein>
<dbReference type="InterPro" id="IPR016032">
    <property type="entry name" value="Sig_transdc_resp-reg_C-effctor"/>
</dbReference>
<dbReference type="AlphaFoldDB" id="A0A1T4SY92"/>
<dbReference type="PRINTS" id="PR00038">
    <property type="entry name" value="HTHLUXR"/>
</dbReference>
<dbReference type="STRING" id="1365950.SAMN05428963_11567"/>
<evidence type="ECO:0000259" key="1">
    <source>
        <dbReference type="PROSITE" id="PS50043"/>
    </source>
</evidence>
<reference evidence="2 3" key="1">
    <citation type="submission" date="2017-02" db="EMBL/GenBank/DDBJ databases">
        <authorList>
            <person name="Peterson S.W."/>
        </authorList>
    </citation>
    <scope>NUCLEOTIDE SEQUENCE [LARGE SCALE GENOMIC DNA]</scope>
    <source>
        <strain evidence="2 3">USBA 369</strain>
    </source>
</reference>
<dbReference type="GO" id="GO:0003677">
    <property type="term" value="F:DNA binding"/>
    <property type="evidence" value="ECO:0007669"/>
    <property type="project" value="UniProtKB-KW"/>
</dbReference>
<evidence type="ECO:0000313" key="2">
    <source>
        <dbReference type="EMBL" id="SKA32871.1"/>
    </source>
</evidence>
<dbReference type="Pfam" id="PF00196">
    <property type="entry name" value="GerE"/>
    <property type="match status" value="1"/>
</dbReference>
<dbReference type="PROSITE" id="PS50043">
    <property type="entry name" value="HTH_LUXR_2"/>
    <property type="match status" value="1"/>
</dbReference>
<dbReference type="Proteomes" id="UP000190135">
    <property type="component" value="Unassembled WGS sequence"/>
</dbReference>
<dbReference type="GO" id="GO:0006355">
    <property type="term" value="P:regulation of DNA-templated transcription"/>
    <property type="evidence" value="ECO:0007669"/>
    <property type="project" value="InterPro"/>
</dbReference>
<dbReference type="InterPro" id="IPR011006">
    <property type="entry name" value="CheY-like_superfamily"/>
</dbReference>
<organism evidence="2 3">
    <name type="scientific">Consotaella salsifontis</name>
    <dbReference type="NCBI Taxonomy" id="1365950"/>
    <lineage>
        <taxon>Bacteria</taxon>
        <taxon>Pseudomonadati</taxon>
        <taxon>Pseudomonadota</taxon>
        <taxon>Alphaproteobacteria</taxon>
        <taxon>Hyphomicrobiales</taxon>
        <taxon>Aurantimonadaceae</taxon>
        <taxon>Consotaella</taxon>
    </lineage>
</organism>
<dbReference type="PANTHER" id="PTHR45566">
    <property type="entry name" value="HTH-TYPE TRANSCRIPTIONAL REGULATOR YHJB-RELATED"/>
    <property type="match status" value="1"/>
</dbReference>
<dbReference type="InterPro" id="IPR051015">
    <property type="entry name" value="EvgA-like"/>
</dbReference>
<evidence type="ECO:0000313" key="3">
    <source>
        <dbReference type="Proteomes" id="UP000190135"/>
    </source>
</evidence>